<name>A0ABU2L8F8_9ACTN</name>
<comment type="caution">
    <text evidence="1">The sequence shown here is derived from an EMBL/GenBank/DDBJ whole genome shotgun (WGS) entry which is preliminary data.</text>
</comment>
<gene>
    <name evidence="1" type="ORF">RM780_11435</name>
</gene>
<protein>
    <recommendedName>
        <fullName evidence="3">DUF3558 domain-containing protein</fullName>
    </recommendedName>
</protein>
<evidence type="ECO:0008006" key="3">
    <source>
        <dbReference type="Google" id="ProtNLM"/>
    </source>
</evidence>
<organism evidence="1 2">
    <name type="scientific">Streptomyces boetiae</name>
    <dbReference type="NCBI Taxonomy" id="3075541"/>
    <lineage>
        <taxon>Bacteria</taxon>
        <taxon>Bacillati</taxon>
        <taxon>Actinomycetota</taxon>
        <taxon>Actinomycetes</taxon>
        <taxon>Kitasatosporales</taxon>
        <taxon>Streptomycetaceae</taxon>
        <taxon>Streptomyces</taxon>
    </lineage>
</organism>
<sequence>MLALSALAVCSACSSGAGEEGTREYSVPNPLCTVELPAGLYDPVYPPGEAAEVVREFLVHSDETLSPVGECVVAVDGTTAVSVDASASSDGGIAPGVAPYLHEFGYDHAYDLADAESFTEGPRETAVWADFAVTHVACVSSPELDLTGVTVSIRLDWAQGGPDRREELRELIGPYADAYLARLAPGTCEGG</sequence>
<dbReference type="RefSeq" id="WP_311630528.1">
    <property type="nucleotide sequence ID" value="NZ_JAVREN010000013.1"/>
</dbReference>
<dbReference type="Proteomes" id="UP001183388">
    <property type="component" value="Unassembled WGS sequence"/>
</dbReference>
<accession>A0ABU2L8F8</accession>
<proteinExistence type="predicted"/>
<reference evidence="2" key="1">
    <citation type="submission" date="2023-07" db="EMBL/GenBank/DDBJ databases">
        <title>30 novel species of actinomycetes from the DSMZ collection.</title>
        <authorList>
            <person name="Nouioui I."/>
        </authorList>
    </citation>
    <scope>NUCLEOTIDE SEQUENCE [LARGE SCALE GENOMIC DNA]</scope>
    <source>
        <strain evidence="2">DSM 44917</strain>
    </source>
</reference>
<keyword evidence="2" id="KW-1185">Reference proteome</keyword>
<evidence type="ECO:0000313" key="2">
    <source>
        <dbReference type="Proteomes" id="UP001183388"/>
    </source>
</evidence>
<dbReference type="EMBL" id="JAVREN010000013">
    <property type="protein sequence ID" value="MDT0307573.1"/>
    <property type="molecule type" value="Genomic_DNA"/>
</dbReference>
<evidence type="ECO:0000313" key="1">
    <source>
        <dbReference type="EMBL" id="MDT0307573.1"/>
    </source>
</evidence>